<gene>
    <name evidence="2" type="ORF">MUK42_36919</name>
</gene>
<dbReference type="AlphaFoldDB" id="A0A9E7EBF5"/>
<protein>
    <submittedName>
        <fullName evidence="2">Uncharacterized protein</fullName>
    </submittedName>
</protein>
<sequence length="86" mass="10296">MMLHRQIRDCGAFYSDSLELPFFDLPLKSSGFMDPQIYFFQHAIEEQKNTQQYKLQDENPRDLHTHTHTREGRELLHHKQHTTIGN</sequence>
<feature type="region of interest" description="Disordered" evidence="1">
    <location>
        <begin position="50"/>
        <end position="86"/>
    </location>
</feature>
<name>A0A9E7EBF5_9LILI</name>
<reference evidence="2" key="1">
    <citation type="submission" date="2022-05" db="EMBL/GenBank/DDBJ databases">
        <title>The Musa troglodytarum L. genome provides insights into the mechanism of non-climacteric behaviour and enrichment of carotenoids.</title>
        <authorList>
            <person name="Wang J."/>
        </authorList>
    </citation>
    <scope>NUCLEOTIDE SEQUENCE</scope>
    <source>
        <tissue evidence="2">Leaf</tissue>
    </source>
</reference>
<organism evidence="2 3">
    <name type="scientific">Musa troglodytarum</name>
    <name type="common">fe'i banana</name>
    <dbReference type="NCBI Taxonomy" id="320322"/>
    <lineage>
        <taxon>Eukaryota</taxon>
        <taxon>Viridiplantae</taxon>
        <taxon>Streptophyta</taxon>
        <taxon>Embryophyta</taxon>
        <taxon>Tracheophyta</taxon>
        <taxon>Spermatophyta</taxon>
        <taxon>Magnoliopsida</taxon>
        <taxon>Liliopsida</taxon>
        <taxon>Zingiberales</taxon>
        <taxon>Musaceae</taxon>
        <taxon>Musa</taxon>
    </lineage>
</organism>
<dbReference type="Proteomes" id="UP001055439">
    <property type="component" value="Chromosome 1"/>
</dbReference>
<keyword evidence="3" id="KW-1185">Reference proteome</keyword>
<feature type="compositionally biased region" description="Basic and acidic residues" evidence="1">
    <location>
        <begin position="55"/>
        <end position="77"/>
    </location>
</feature>
<evidence type="ECO:0000313" key="3">
    <source>
        <dbReference type="Proteomes" id="UP001055439"/>
    </source>
</evidence>
<evidence type="ECO:0000313" key="2">
    <source>
        <dbReference type="EMBL" id="URD73837.1"/>
    </source>
</evidence>
<dbReference type="EMBL" id="CP097502">
    <property type="protein sequence ID" value="URD73837.1"/>
    <property type="molecule type" value="Genomic_DNA"/>
</dbReference>
<proteinExistence type="predicted"/>
<accession>A0A9E7EBF5</accession>
<evidence type="ECO:0000256" key="1">
    <source>
        <dbReference type="SAM" id="MobiDB-lite"/>
    </source>
</evidence>